<keyword evidence="2" id="KW-1185">Reference proteome</keyword>
<dbReference type="EMBL" id="JACGWZ010000002">
    <property type="protein sequence ID" value="MBA8824799.1"/>
    <property type="molecule type" value="Genomic_DNA"/>
</dbReference>
<comment type="caution">
    <text evidence="1">The sequence shown here is derived from an EMBL/GenBank/DDBJ whole genome shotgun (WGS) entry which is preliminary data.</text>
</comment>
<proteinExistence type="predicted"/>
<reference evidence="1 2" key="1">
    <citation type="submission" date="2020-07" db="EMBL/GenBank/DDBJ databases">
        <title>Sequencing the genomes of 1000 actinobacteria strains.</title>
        <authorList>
            <person name="Klenk H.-P."/>
        </authorList>
    </citation>
    <scope>NUCLEOTIDE SEQUENCE [LARGE SCALE GENOMIC DNA]</scope>
    <source>
        <strain evidence="1 2">DSM 45975</strain>
    </source>
</reference>
<dbReference type="AlphaFoldDB" id="A0A839DVK3"/>
<accession>A0A839DVK3</accession>
<sequence>MGEPDPTDPDGRDGNVVCGFTVDLVEHAPRMPAGVSRVEIRLGGDTVGDLDYRTCSECRFGVLESVRVATAVRRRGLASHAVFAILSAHPAYQWSTSTITDTAEATAFWTALDWPGIGGTLPYCPHMRRADEHNP</sequence>
<dbReference type="RefSeq" id="WP_182544010.1">
    <property type="nucleotide sequence ID" value="NZ_JACGWZ010000002.1"/>
</dbReference>
<organism evidence="1 2">
    <name type="scientific">Halosaccharopolyspora lacisalsi</name>
    <dbReference type="NCBI Taxonomy" id="1000566"/>
    <lineage>
        <taxon>Bacteria</taxon>
        <taxon>Bacillati</taxon>
        <taxon>Actinomycetota</taxon>
        <taxon>Actinomycetes</taxon>
        <taxon>Pseudonocardiales</taxon>
        <taxon>Pseudonocardiaceae</taxon>
        <taxon>Halosaccharopolyspora</taxon>
    </lineage>
</organism>
<evidence type="ECO:0000313" key="1">
    <source>
        <dbReference type="EMBL" id="MBA8824799.1"/>
    </source>
</evidence>
<dbReference type="Proteomes" id="UP000569329">
    <property type="component" value="Unassembled WGS sequence"/>
</dbReference>
<name>A0A839DVK3_9PSEU</name>
<gene>
    <name evidence="1" type="ORF">FHX42_002146</name>
</gene>
<evidence type="ECO:0000313" key="2">
    <source>
        <dbReference type="Proteomes" id="UP000569329"/>
    </source>
</evidence>
<evidence type="ECO:0008006" key="3">
    <source>
        <dbReference type="Google" id="ProtNLM"/>
    </source>
</evidence>
<protein>
    <recommendedName>
        <fullName evidence="3">N-acetyltransferase domain-containing protein</fullName>
    </recommendedName>
</protein>